<keyword evidence="14 23" id="KW-0456">Lyase</keyword>
<dbReference type="PIRSF" id="PIRSF001500">
    <property type="entry name" value="Chor_mut_pdt_Ppr"/>
    <property type="match status" value="1"/>
</dbReference>
<dbReference type="PANTHER" id="PTHR21022">
    <property type="entry name" value="PREPHENATE DEHYDRATASE P PROTEIN"/>
    <property type="match status" value="1"/>
</dbReference>
<evidence type="ECO:0000256" key="6">
    <source>
        <dbReference type="ARBA" id="ARBA00012404"/>
    </source>
</evidence>
<evidence type="ECO:0000256" key="10">
    <source>
        <dbReference type="ARBA" id="ARBA00022605"/>
    </source>
</evidence>
<feature type="site" description="Essential for prephenate dehydratase activity" evidence="19">
    <location>
        <position position="265"/>
    </location>
</feature>
<evidence type="ECO:0000313" key="23">
    <source>
        <dbReference type="EMBL" id="AGF47714.1"/>
    </source>
</evidence>
<dbReference type="Pfam" id="PF01817">
    <property type="entry name" value="CM_2"/>
    <property type="match status" value="1"/>
</dbReference>
<dbReference type="PATRIC" id="fig|1208918.3.peg.414"/>
<evidence type="ECO:0000259" key="20">
    <source>
        <dbReference type="PROSITE" id="PS51168"/>
    </source>
</evidence>
<evidence type="ECO:0000256" key="8">
    <source>
        <dbReference type="ARBA" id="ARBA00014401"/>
    </source>
</evidence>
<comment type="pathway">
    <text evidence="5">Metabolic intermediate biosynthesis; prephenate biosynthesis; prephenate from chorismate: step 1/1.</text>
</comment>
<dbReference type="PROSITE" id="PS00858">
    <property type="entry name" value="PREPHENATE_DEHYDR_2"/>
    <property type="match status" value="1"/>
</dbReference>
<keyword evidence="11" id="KW-0057">Aromatic amino acid biosynthesis</keyword>
<feature type="domain" description="Chorismate mutase" evidence="20">
    <location>
        <begin position="5"/>
        <end position="97"/>
    </location>
</feature>
<keyword evidence="12" id="KW-0584">Phenylalanine biosynthesis</keyword>
<evidence type="ECO:0000256" key="1">
    <source>
        <dbReference type="ARBA" id="ARBA00000824"/>
    </source>
</evidence>
<accession>M1LWY3</accession>
<dbReference type="InterPro" id="IPR001086">
    <property type="entry name" value="Preph_deHydtase"/>
</dbReference>
<feature type="domain" description="ACT" evidence="22">
    <location>
        <begin position="284"/>
        <end position="361"/>
    </location>
</feature>
<evidence type="ECO:0000256" key="4">
    <source>
        <dbReference type="ARBA" id="ARBA00004741"/>
    </source>
</evidence>
<dbReference type="Gene3D" id="1.20.59.10">
    <property type="entry name" value="Chorismate mutase"/>
    <property type="match status" value="1"/>
</dbReference>
<dbReference type="UniPathway" id="UPA00120">
    <property type="reaction ID" value="UER00203"/>
</dbReference>
<organism evidence="23 24">
    <name type="scientific">Candidatus Kinetoplastidibacterium crithidiae TCC036E</name>
    <dbReference type="NCBI Taxonomy" id="1208918"/>
    <lineage>
        <taxon>Bacteria</taxon>
        <taxon>Pseudomonadati</taxon>
        <taxon>Pseudomonadota</taxon>
        <taxon>Betaproteobacteria</taxon>
        <taxon>Candidatus Kinetoplastidibacterium</taxon>
    </lineage>
</organism>
<evidence type="ECO:0000256" key="14">
    <source>
        <dbReference type="ARBA" id="ARBA00023239"/>
    </source>
</evidence>
<dbReference type="PROSITE" id="PS51168">
    <property type="entry name" value="CHORISMATE_MUT_2"/>
    <property type="match status" value="1"/>
</dbReference>
<dbReference type="InterPro" id="IPR002912">
    <property type="entry name" value="ACT_dom"/>
</dbReference>
<dbReference type="HOGENOM" id="CLU_035008_0_1_4"/>
<keyword evidence="15" id="KW-0511">Multifunctional enzyme</keyword>
<evidence type="ECO:0000256" key="9">
    <source>
        <dbReference type="ARBA" id="ARBA00022490"/>
    </source>
</evidence>
<comment type="pathway">
    <text evidence="4">Amino-acid biosynthesis; L-phenylalanine biosynthesis; phenylpyruvate from prephenate: step 1/1.</text>
</comment>
<evidence type="ECO:0000256" key="7">
    <source>
        <dbReference type="ARBA" id="ARBA00013147"/>
    </source>
</evidence>
<dbReference type="PANTHER" id="PTHR21022:SF19">
    <property type="entry name" value="PREPHENATE DEHYDRATASE-RELATED"/>
    <property type="match status" value="1"/>
</dbReference>
<proteinExistence type="predicted"/>
<dbReference type="PROSITE" id="PS51671">
    <property type="entry name" value="ACT"/>
    <property type="match status" value="1"/>
</dbReference>
<name>M1LWY3_9PROT</name>
<gene>
    <name evidence="23" type="ORF">CDEE_0715</name>
</gene>
<dbReference type="EC" id="5.4.99.5" evidence="6"/>
<dbReference type="InterPro" id="IPR045865">
    <property type="entry name" value="ACT-like_dom_sf"/>
</dbReference>
<dbReference type="eggNOG" id="COG1605">
    <property type="taxonomic scope" value="Bacteria"/>
</dbReference>
<dbReference type="EMBL" id="CP003804">
    <property type="protein sequence ID" value="AGF47714.1"/>
    <property type="molecule type" value="Genomic_DNA"/>
</dbReference>
<dbReference type="InterPro" id="IPR036979">
    <property type="entry name" value="CM_dom_sf"/>
</dbReference>
<keyword evidence="24" id="KW-1185">Reference proteome</keyword>
<keyword evidence="9" id="KW-0963">Cytoplasm</keyword>
<dbReference type="GO" id="GO:0046417">
    <property type="term" value="P:chorismate metabolic process"/>
    <property type="evidence" value="ECO:0007669"/>
    <property type="project" value="InterPro"/>
</dbReference>
<comment type="subcellular location">
    <subcellularLocation>
        <location evidence="3">Cytoplasm</location>
    </subcellularLocation>
</comment>
<dbReference type="CDD" id="cd04905">
    <property type="entry name" value="ACT_CM-PDT"/>
    <property type="match status" value="1"/>
</dbReference>
<comment type="catalytic activity">
    <reaction evidence="18">
        <text>prephenate + H(+) = 3-phenylpyruvate + CO2 + H2O</text>
        <dbReference type="Rhea" id="RHEA:21648"/>
        <dbReference type="ChEBI" id="CHEBI:15377"/>
        <dbReference type="ChEBI" id="CHEBI:15378"/>
        <dbReference type="ChEBI" id="CHEBI:16526"/>
        <dbReference type="ChEBI" id="CHEBI:18005"/>
        <dbReference type="ChEBI" id="CHEBI:29934"/>
        <dbReference type="EC" id="4.2.1.51"/>
    </reaction>
</comment>
<evidence type="ECO:0000259" key="22">
    <source>
        <dbReference type="PROSITE" id="PS51671"/>
    </source>
</evidence>
<keyword evidence="10" id="KW-0028">Amino-acid biosynthesis</keyword>
<dbReference type="UniPathway" id="UPA00121">
    <property type="reaction ID" value="UER00345"/>
</dbReference>
<dbReference type="InterPro" id="IPR010957">
    <property type="entry name" value="G/b/e-P-prot_chorismate_mutase"/>
</dbReference>
<evidence type="ECO:0000259" key="21">
    <source>
        <dbReference type="PROSITE" id="PS51171"/>
    </source>
</evidence>
<dbReference type="Proteomes" id="UP000011686">
    <property type="component" value="Chromosome"/>
</dbReference>
<evidence type="ECO:0000256" key="13">
    <source>
        <dbReference type="ARBA" id="ARBA00023235"/>
    </source>
</evidence>
<dbReference type="GO" id="GO:0005737">
    <property type="term" value="C:cytoplasm"/>
    <property type="evidence" value="ECO:0007669"/>
    <property type="project" value="UniProtKB-SubCell"/>
</dbReference>
<evidence type="ECO:0000256" key="18">
    <source>
        <dbReference type="ARBA" id="ARBA00047848"/>
    </source>
</evidence>
<dbReference type="EC" id="4.2.1.51" evidence="7"/>
<sequence length="363" mass="40707">MDDEVLLQSSLLPLRNLIDDIDQQILELLNKRAEVVIKVGDIKNNTKFNSAVFKPDREAQIIDALQNKNRGPFQKDAIYYVWKEIMSACRDLERRTKVAYLGPSGSFSEQAAFEHLGHSMDRLSCASFDEVFYSVENGKADIGIVPIENSLEGAVNRSLDLFLNTNVKILGERSLIIEHCLLTKNGTMDGVNKIMAHPQALAQCQNWLNKNFPNIERVPASSNSEAARYASSNHNSAAIAGMIAADSWGLKAVYSKIQDDINNRTRFVAIGNSESMPSGKDKTSLILAVPNRSCAVYEMIKPFATNHVSMTRFESRPARTGQWEYYFYIDIEGHQNDENVFNALRLIKSQVAFFKILGSYPAQ</sequence>
<dbReference type="FunFam" id="3.40.190.10:FF:000034">
    <property type="entry name" value="Chorismate mutase/prephenate dehydratase"/>
    <property type="match status" value="1"/>
</dbReference>
<evidence type="ECO:0000256" key="16">
    <source>
        <dbReference type="ARBA" id="ARBA00031175"/>
    </source>
</evidence>
<dbReference type="KEGG" id="kct:CDEE_0715"/>
<dbReference type="STRING" id="1208918.CDEE_0715"/>
<evidence type="ECO:0000256" key="3">
    <source>
        <dbReference type="ARBA" id="ARBA00004496"/>
    </source>
</evidence>
<dbReference type="GO" id="GO:0009094">
    <property type="term" value="P:L-phenylalanine biosynthetic process"/>
    <property type="evidence" value="ECO:0007669"/>
    <property type="project" value="UniProtKB-UniPathway"/>
</dbReference>
<dbReference type="CDD" id="cd13630">
    <property type="entry name" value="PBP2_PDT_1"/>
    <property type="match status" value="1"/>
</dbReference>
<comment type="function">
    <text evidence="2">Catalyzes the Claisen rearrangement of chorismate to prephenate and the decarboxylation/dehydration of prephenate to phenylpyruvate.</text>
</comment>
<dbReference type="Gene3D" id="3.30.70.260">
    <property type="match status" value="1"/>
</dbReference>
<dbReference type="Pfam" id="PF00800">
    <property type="entry name" value="PDT"/>
    <property type="match status" value="1"/>
</dbReference>
<feature type="domain" description="Prephenate dehydratase" evidence="21">
    <location>
        <begin position="97"/>
        <end position="272"/>
    </location>
</feature>
<evidence type="ECO:0000256" key="19">
    <source>
        <dbReference type="PIRSR" id="PIRSR001500-2"/>
    </source>
</evidence>
<evidence type="ECO:0000256" key="2">
    <source>
        <dbReference type="ARBA" id="ARBA00002364"/>
    </source>
</evidence>
<dbReference type="NCBIfam" id="NF008865">
    <property type="entry name" value="PRK11898.1"/>
    <property type="match status" value="1"/>
</dbReference>
<evidence type="ECO:0000313" key="24">
    <source>
        <dbReference type="Proteomes" id="UP000011686"/>
    </source>
</evidence>
<reference evidence="23 24" key="1">
    <citation type="journal article" date="2013" name="Genome Biol. Evol.">
        <title>Genome evolution and phylogenomic analysis of candidatus kinetoplastibacterium, the betaproteobacterial endosymbionts of strigomonas and angomonas.</title>
        <authorList>
            <person name="Alves J.M."/>
            <person name="Serrano M.G."/>
            <person name="Maia da Silva F."/>
            <person name="Voegtly L.J."/>
            <person name="Matveyev A.V."/>
            <person name="Teixeira M.M."/>
            <person name="Camargo E.P."/>
            <person name="Buck G.A."/>
        </authorList>
    </citation>
    <scope>NUCLEOTIDE SEQUENCE [LARGE SCALE GENOMIC DNA]</scope>
    <source>
        <strain evidence="23 24">TCC036E</strain>
    </source>
</reference>
<dbReference type="InterPro" id="IPR008242">
    <property type="entry name" value="Chor_mutase/pphenate_deHydtase"/>
</dbReference>
<comment type="catalytic activity">
    <reaction evidence="1">
        <text>chorismate = prephenate</text>
        <dbReference type="Rhea" id="RHEA:13897"/>
        <dbReference type="ChEBI" id="CHEBI:29748"/>
        <dbReference type="ChEBI" id="CHEBI:29934"/>
        <dbReference type="EC" id="5.4.99.5"/>
    </reaction>
</comment>
<dbReference type="GO" id="GO:0004106">
    <property type="term" value="F:chorismate mutase activity"/>
    <property type="evidence" value="ECO:0007669"/>
    <property type="project" value="UniProtKB-EC"/>
</dbReference>
<dbReference type="GO" id="GO:0004664">
    <property type="term" value="F:prephenate dehydratase activity"/>
    <property type="evidence" value="ECO:0007669"/>
    <property type="project" value="UniProtKB-EC"/>
</dbReference>
<dbReference type="eggNOG" id="COG0077">
    <property type="taxonomic scope" value="Bacteria"/>
</dbReference>
<dbReference type="SMART" id="SM00830">
    <property type="entry name" value="CM_2"/>
    <property type="match status" value="1"/>
</dbReference>
<dbReference type="SUPFAM" id="SSF48600">
    <property type="entry name" value="Chorismate mutase II"/>
    <property type="match status" value="1"/>
</dbReference>
<dbReference type="RefSeq" id="WP_015238444.1">
    <property type="nucleotide sequence ID" value="NC_020283.1"/>
</dbReference>
<dbReference type="PROSITE" id="PS51171">
    <property type="entry name" value="PREPHENATE_DEHYDR_3"/>
    <property type="match status" value="1"/>
</dbReference>
<evidence type="ECO:0000256" key="17">
    <source>
        <dbReference type="ARBA" id="ARBA00031520"/>
    </source>
</evidence>
<keyword evidence="13" id="KW-0413">Isomerase</keyword>
<protein>
    <recommendedName>
        <fullName evidence="8">Bifunctional chorismate mutase/prephenate dehydratase</fullName>
        <ecNumber evidence="7">4.2.1.51</ecNumber>
        <ecNumber evidence="6">5.4.99.5</ecNumber>
    </recommendedName>
    <alternativeName>
        <fullName evidence="17">Chorismate mutase-prephenate dehydratase</fullName>
    </alternativeName>
    <alternativeName>
        <fullName evidence="16">p-protein</fullName>
    </alternativeName>
</protein>
<dbReference type="AlphaFoldDB" id="M1LWY3"/>
<dbReference type="NCBIfam" id="TIGR01807">
    <property type="entry name" value="CM_P2"/>
    <property type="match status" value="1"/>
</dbReference>
<evidence type="ECO:0000256" key="5">
    <source>
        <dbReference type="ARBA" id="ARBA00004817"/>
    </source>
</evidence>
<evidence type="ECO:0000256" key="11">
    <source>
        <dbReference type="ARBA" id="ARBA00023141"/>
    </source>
</evidence>
<dbReference type="Gene3D" id="3.40.190.10">
    <property type="entry name" value="Periplasmic binding protein-like II"/>
    <property type="match status" value="2"/>
</dbReference>
<dbReference type="SUPFAM" id="SSF53850">
    <property type="entry name" value="Periplasmic binding protein-like II"/>
    <property type="match status" value="1"/>
</dbReference>
<dbReference type="InterPro" id="IPR018528">
    <property type="entry name" value="Preph_deHydtase_CS"/>
</dbReference>
<evidence type="ECO:0000256" key="15">
    <source>
        <dbReference type="ARBA" id="ARBA00023268"/>
    </source>
</evidence>
<dbReference type="SUPFAM" id="SSF55021">
    <property type="entry name" value="ACT-like"/>
    <property type="match status" value="1"/>
</dbReference>
<dbReference type="FunFam" id="3.40.190.10:FF:000029">
    <property type="entry name" value="Chorismate mutase/Prephenate dehydratase"/>
    <property type="match status" value="1"/>
</dbReference>
<dbReference type="InterPro" id="IPR036263">
    <property type="entry name" value="Chorismate_II_sf"/>
</dbReference>
<dbReference type="InterPro" id="IPR002701">
    <property type="entry name" value="CM_II_prokaryot"/>
</dbReference>
<evidence type="ECO:0000256" key="12">
    <source>
        <dbReference type="ARBA" id="ARBA00023222"/>
    </source>
</evidence>
<dbReference type="FunFam" id="3.30.70.260:FF:000012">
    <property type="entry name" value="Prephenate dehydratase"/>
    <property type="match status" value="1"/>
</dbReference>